<feature type="compositionally biased region" description="Pro residues" evidence="1">
    <location>
        <begin position="44"/>
        <end position="57"/>
    </location>
</feature>
<dbReference type="KEGG" id="pfy:PFICI_08118"/>
<proteinExistence type="predicted"/>
<name>W3X3K5_PESFW</name>
<accession>W3X3K5</accession>
<feature type="region of interest" description="Disordered" evidence="1">
    <location>
        <begin position="34"/>
        <end position="82"/>
    </location>
</feature>
<reference evidence="3" key="1">
    <citation type="journal article" date="2015" name="BMC Genomics">
        <title>Genomic and transcriptomic analysis of the endophytic fungus Pestalotiopsis fici reveals its lifestyle and high potential for synthesis of natural products.</title>
        <authorList>
            <person name="Wang X."/>
            <person name="Zhang X."/>
            <person name="Liu L."/>
            <person name="Xiang M."/>
            <person name="Wang W."/>
            <person name="Sun X."/>
            <person name="Che Y."/>
            <person name="Guo L."/>
            <person name="Liu G."/>
            <person name="Guo L."/>
            <person name="Wang C."/>
            <person name="Yin W.B."/>
            <person name="Stadler M."/>
            <person name="Zhang X."/>
            <person name="Liu X."/>
        </authorList>
    </citation>
    <scope>NUCLEOTIDE SEQUENCE [LARGE SCALE GENOMIC DNA]</scope>
    <source>
        <strain evidence="3">W106-1 / CGMCC3.15140</strain>
    </source>
</reference>
<dbReference type="EMBL" id="KI912113">
    <property type="protein sequence ID" value="ETS80589.1"/>
    <property type="molecule type" value="Genomic_DNA"/>
</dbReference>
<organism evidence="2 3">
    <name type="scientific">Pestalotiopsis fici (strain W106-1 / CGMCC3.15140)</name>
    <dbReference type="NCBI Taxonomy" id="1229662"/>
    <lineage>
        <taxon>Eukaryota</taxon>
        <taxon>Fungi</taxon>
        <taxon>Dikarya</taxon>
        <taxon>Ascomycota</taxon>
        <taxon>Pezizomycotina</taxon>
        <taxon>Sordariomycetes</taxon>
        <taxon>Xylariomycetidae</taxon>
        <taxon>Amphisphaeriales</taxon>
        <taxon>Sporocadaceae</taxon>
        <taxon>Pestalotiopsis</taxon>
    </lineage>
</organism>
<dbReference type="AlphaFoldDB" id="W3X3K5"/>
<evidence type="ECO:0000313" key="3">
    <source>
        <dbReference type="Proteomes" id="UP000030651"/>
    </source>
</evidence>
<dbReference type="RefSeq" id="XP_007834890.1">
    <property type="nucleotide sequence ID" value="XM_007836699.1"/>
</dbReference>
<sequence>MSVRQLLIDISVAAVVLHNAATIGYLLGAGQQSSLPPVHLGSPSPSPAPPVPPPVTPPYESVSRNVPETQNRELENRSTMSSSFLTSSGLFCRFVGSGIVQVGDTDDSDSD</sequence>
<dbReference type="InParanoid" id="W3X3K5"/>
<protein>
    <submittedName>
        <fullName evidence="2">Uncharacterized protein</fullName>
    </submittedName>
</protein>
<dbReference type="Proteomes" id="UP000030651">
    <property type="component" value="Unassembled WGS sequence"/>
</dbReference>
<keyword evidence="3" id="KW-1185">Reference proteome</keyword>
<evidence type="ECO:0000313" key="2">
    <source>
        <dbReference type="EMBL" id="ETS80589.1"/>
    </source>
</evidence>
<dbReference type="HOGENOM" id="CLU_2159296_0_0_1"/>
<dbReference type="GeneID" id="19273131"/>
<evidence type="ECO:0000256" key="1">
    <source>
        <dbReference type="SAM" id="MobiDB-lite"/>
    </source>
</evidence>
<gene>
    <name evidence="2" type="ORF">PFICI_08118</name>
</gene>